<protein>
    <submittedName>
        <fullName evidence="2">PSEUDOURIDINE SYNTHASE B</fullName>
    </submittedName>
</protein>
<dbReference type="Gene3D" id="3.10.400.20">
    <property type="match status" value="1"/>
</dbReference>
<dbReference type="RefSeq" id="NP_597478.2">
    <property type="nucleotide sequence ID" value="NM_001041344.2"/>
</dbReference>
<reference evidence="2 3" key="1">
    <citation type="journal article" date="2001" name="Nature">
        <title>Genome sequence and gene compaction of the eukaryote parasite Encephalitozoon cuniculi.</title>
        <authorList>
            <person name="Katinka M.D."/>
            <person name="Duprat S."/>
            <person name="Cornillot E."/>
            <person name="Metenier G."/>
            <person name="Thomarat F."/>
            <person name="Prensier G."/>
            <person name="Barbe V."/>
            <person name="Peyretaillade E."/>
            <person name="Brottier P."/>
            <person name="Wincker P."/>
            <person name="Delbac F."/>
            <person name="El Alaoui H."/>
            <person name="Peyret P."/>
            <person name="Saurin W."/>
            <person name="Gouy M."/>
            <person name="Weissenbach J."/>
            <person name="Vivares C.P."/>
        </authorList>
    </citation>
    <scope>NUCLEOTIDE SEQUENCE [LARGE SCALE GENOMIC DNA]</scope>
    <source>
        <strain evidence="2 3">GB-M1</strain>
    </source>
</reference>
<dbReference type="CDD" id="cd21156">
    <property type="entry name" value="PUA_eIF2d-like"/>
    <property type="match status" value="1"/>
</dbReference>
<accession>Q8SRU6</accession>
<gene>
    <name evidence="2" type="ordered locus">ECU05_1350</name>
</gene>
<dbReference type="SUPFAM" id="SSF88697">
    <property type="entry name" value="PUA domain-like"/>
    <property type="match status" value="1"/>
</dbReference>
<dbReference type="STRING" id="284813.Q8SRU6"/>
<feature type="domain" description="PUA" evidence="1">
    <location>
        <begin position="81"/>
        <end position="159"/>
    </location>
</feature>
<proteinExistence type="predicted"/>
<dbReference type="InParanoid" id="Q8SRU6"/>
<evidence type="ECO:0000313" key="3">
    <source>
        <dbReference type="Proteomes" id="UP000000819"/>
    </source>
</evidence>
<dbReference type="AlphaFoldDB" id="Q8SRU6"/>
<reference evidence="2 3" key="2">
    <citation type="journal article" date="2009" name="BMC Genomics">
        <title>Identification of transcriptional signals in Encephalitozoon cuniculi widespread among Microsporidia phylum: support for accurate structural genome annotation.</title>
        <authorList>
            <person name="Peyretaillade E."/>
            <person name="Goncalves O."/>
            <person name="Terrat S."/>
            <person name="Dugat-Bony E."/>
            <person name="Wincker P."/>
            <person name="Cornman R.S."/>
            <person name="Evans J.D."/>
            <person name="Delbac F."/>
            <person name="Peyret P."/>
        </authorList>
    </citation>
    <scope>NUCLEOTIDE SEQUENCE [LARGE SCALE GENOMIC DNA]</scope>
    <source>
        <strain evidence="2 3">GB-M1</strain>
    </source>
</reference>
<dbReference type="PANTHER" id="PTHR22798:SF0">
    <property type="entry name" value="MALIGNANT T-CELL-AMPLIFIED SEQUENCE 1"/>
    <property type="match status" value="1"/>
</dbReference>
<dbReference type="NCBIfam" id="TIGR00451">
    <property type="entry name" value="unchar_dom_2"/>
    <property type="match status" value="1"/>
</dbReference>
<dbReference type="InterPro" id="IPR004521">
    <property type="entry name" value="Uncharacterised_CHP00451"/>
</dbReference>
<evidence type="ECO:0000259" key="1">
    <source>
        <dbReference type="SMART" id="SM00359"/>
    </source>
</evidence>
<dbReference type="EMBL" id="AL590445">
    <property type="protein sequence ID" value="CAD26655.2"/>
    <property type="molecule type" value="Genomic_DNA"/>
</dbReference>
<dbReference type="Proteomes" id="UP000000819">
    <property type="component" value="Chromosome V"/>
</dbReference>
<sequence>MKSLFNKVEISSSCCLGKKDKRDINKQLGYEVLEKNETYMVHRCKNKASLISLGGSAILFCLNRKYFPTIRYLEGHGGGFYEVFLDEGALEPLCRGADVMIPGVLKYKDLIKKGFEAGDTIVVRIIGKSIVAVGEAIVGLKDMEASSRGVGIEVYHRVGDGLYTERQL</sequence>
<dbReference type="Pfam" id="PF26292">
    <property type="entry name" value="PUA_elF2D"/>
    <property type="match status" value="1"/>
</dbReference>
<dbReference type="OrthoDB" id="10249667at2759"/>
<dbReference type="InterPro" id="IPR048248">
    <property type="entry name" value="PUA_eIF2d-like"/>
</dbReference>
<dbReference type="VEuPathDB" id="MicrosporidiaDB:ECU05_1350"/>
<dbReference type="PROSITE" id="PS50890">
    <property type="entry name" value="PUA"/>
    <property type="match status" value="1"/>
</dbReference>
<dbReference type="PANTHER" id="PTHR22798">
    <property type="entry name" value="MCT-1 PROTEIN"/>
    <property type="match status" value="1"/>
</dbReference>
<organism evidence="2 3">
    <name type="scientific">Encephalitozoon cuniculi (strain GB-M1)</name>
    <name type="common">Microsporidian parasite</name>
    <dbReference type="NCBI Taxonomy" id="284813"/>
    <lineage>
        <taxon>Eukaryota</taxon>
        <taxon>Fungi</taxon>
        <taxon>Fungi incertae sedis</taxon>
        <taxon>Microsporidia</taxon>
        <taxon>Unikaryonidae</taxon>
        <taxon>Encephalitozoon</taxon>
    </lineage>
</organism>
<dbReference type="InterPro" id="IPR016437">
    <property type="entry name" value="MCT-1/Tma20"/>
</dbReference>
<dbReference type="GO" id="GO:0001731">
    <property type="term" value="P:formation of translation preinitiation complex"/>
    <property type="evidence" value="ECO:0007669"/>
    <property type="project" value="TreeGrafter"/>
</dbReference>
<dbReference type="KEGG" id="ecu:ECU05_1350"/>
<keyword evidence="3" id="KW-1185">Reference proteome</keyword>
<dbReference type="FunCoup" id="Q8SRU6">
    <property type="interactions" value="112"/>
</dbReference>
<dbReference type="GO" id="GO:0003723">
    <property type="term" value="F:RNA binding"/>
    <property type="evidence" value="ECO:0007669"/>
    <property type="project" value="InterPro"/>
</dbReference>
<dbReference type="InterPro" id="IPR002478">
    <property type="entry name" value="PUA"/>
</dbReference>
<name>Q8SRU6_ENCCU</name>
<dbReference type="SMART" id="SM00359">
    <property type="entry name" value="PUA"/>
    <property type="match status" value="1"/>
</dbReference>
<dbReference type="HOGENOM" id="CLU_090468_1_0_1"/>
<dbReference type="GeneID" id="859144"/>
<evidence type="ECO:0000313" key="2">
    <source>
        <dbReference type="EMBL" id="CAD26655.2"/>
    </source>
</evidence>
<dbReference type="InterPro" id="IPR015947">
    <property type="entry name" value="PUA-like_sf"/>
</dbReference>